<dbReference type="InterPro" id="IPR005471">
    <property type="entry name" value="Tscrpt_reg_IclR_N"/>
</dbReference>
<dbReference type="InterPro" id="IPR036388">
    <property type="entry name" value="WH-like_DNA-bd_sf"/>
</dbReference>
<comment type="caution">
    <text evidence="6">The sequence shown here is derived from an EMBL/GenBank/DDBJ whole genome shotgun (WGS) entry which is preliminary data.</text>
</comment>
<organism evidence="6 7">
    <name type="scientific">Haloplanus ruber</name>
    <dbReference type="NCBI Taxonomy" id="869892"/>
    <lineage>
        <taxon>Archaea</taxon>
        <taxon>Methanobacteriati</taxon>
        <taxon>Methanobacteriota</taxon>
        <taxon>Stenosarchaea group</taxon>
        <taxon>Halobacteria</taxon>
        <taxon>Halobacteriales</taxon>
        <taxon>Haloferacaceae</taxon>
        <taxon>Haloplanus</taxon>
    </lineage>
</organism>
<dbReference type="SUPFAM" id="SSF55781">
    <property type="entry name" value="GAF domain-like"/>
    <property type="match status" value="1"/>
</dbReference>
<dbReference type="Gene3D" id="1.10.10.10">
    <property type="entry name" value="Winged helix-like DNA-binding domain superfamily/Winged helix DNA-binding domain"/>
    <property type="match status" value="1"/>
</dbReference>
<dbReference type="InterPro" id="IPR011991">
    <property type="entry name" value="ArsR-like_HTH"/>
</dbReference>
<dbReference type="PROSITE" id="PS51078">
    <property type="entry name" value="ICLR_ED"/>
    <property type="match status" value="1"/>
</dbReference>
<evidence type="ECO:0000256" key="1">
    <source>
        <dbReference type="ARBA" id="ARBA00023015"/>
    </source>
</evidence>
<name>A0ABD6CV28_9EURY</name>
<feature type="coiled-coil region" evidence="4">
    <location>
        <begin position="166"/>
        <end position="193"/>
    </location>
</feature>
<dbReference type="Proteomes" id="UP001597075">
    <property type="component" value="Unassembled WGS sequence"/>
</dbReference>
<dbReference type="AlphaFoldDB" id="A0ABD6CV28"/>
<evidence type="ECO:0000256" key="3">
    <source>
        <dbReference type="ARBA" id="ARBA00023163"/>
    </source>
</evidence>
<dbReference type="GO" id="GO:0006355">
    <property type="term" value="P:regulation of DNA-templated transcription"/>
    <property type="evidence" value="ECO:0007669"/>
    <property type="project" value="UniProtKB-ARBA"/>
</dbReference>
<dbReference type="InterPro" id="IPR050707">
    <property type="entry name" value="HTH_MetabolicPath_Reg"/>
</dbReference>
<keyword evidence="4" id="KW-0175">Coiled coil</keyword>
<dbReference type="InterPro" id="IPR029016">
    <property type="entry name" value="GAF-like_dom_sf"/>
</dbReference>
<proteinExistence type="predicted"/>
<protein>
    <submittedName>
        <fullName evidence="6">IclR family transcriptional regulator</fullName>
    </submittedName>
</protein>
<dbReference type="InterPro" id="IPR036390">
    <property type="entry name" value="WH_DNA-bd_sf"/>
</dbReference>
<dbReference type="SMART" id="SM00346">
    <property type="entry name" value="HTH_ICLR"/>
    <property type="match status" value="1"/>
</dbReference>
<keyword evidence="2" id="KW-0238">DNA-binding</keyword>
<evidence type="ECO:0000313" key="7">
    <source>
        <dbReference type="Proteomes" id="UP001597075"/>
    </source>
</evidence>
<sequence length="257" mass="28222">MSDVADQRGSDSTLLEIISLLDKHGTVGVTEVADHLDIAKSTAHYHLNTLLRNDFVIKEGLKYKLDTKLLGIGIQARRRIPLFRAAKEEIGKLGSKTNELVILSIEERGLGVYLHKSSNGSALDIDAPIGRTATLHNRALGKAMLAYLPEKRVDEIIERHGLPETTDRTITTREQLDEELEQVRAEGVAFNREEHIEGINGVAVPILNTDGNVLGALNIAGPANRLQGSTFTEDYPYLLSKARNTIELGIEHSDDSS</sequence>
<evidence type="ECO:0000259" key="5">
    <source>
        <dbReference type="PROSITE" id="PS51078"/>
    </source>
</evidence>
<dbReference type="CDD" id="cd00090">
    <property type="entry name" value="HTH_ARSR"/>
    <property type="match status" value="1"/>
</dbReference>
<dbReference type="Gene3D" id="3.30.450.40">
    <property type="match status" value="1"/>
</dbReference>
<evidence type="ECO:0000313" key="6">
    <source>
        <dbReference type="EMBL" id="MFD1632895.1"/>
    </source>
</evidence>
<keyword evidence="1" id="KW-0805">Transcription regulation</keyword>
<keyword evidence="7" id="KW-1185">Reference proteome</keyword>
<dbReference type="Pfam" id="PF01614">
    <property type="entry name" value="IclR_C"/>
    <property type="match status" value="1"/>
</dbReference>
<dbReference type="SUPFAM" id="SSF46785">
    <property type="entry name" value="Winged helix' DNA-binding domain"/>
    <property type="match status" value="1"/>
</dbReference>
<dbReference type="EMBL" id="JBHUDL010000005">
    <property type="protein sequence ID" value="MFD1632895.1"/>
    <property type="molecule type" value="Genomic_DNA"/>
</dbReference>
<feature type="domain" description="IclR-ED" evidence="5">
    <location>
        <begin position="68"/>
        <end position="252"/>
    </location>
</feature>
<evidence type="ECO:0000256" key="4">
    <source>
        <dbReference type="SAM" id="Coils"/>
    </source>
</evidence>
<reference evidence="6 7" key="1">
    <citation type="journal article" date="2019" name="Int. J. Syst. Evol. Microbiol.">
        <title>The Global Catalogue of Microorganisms (GCM) 10K type strain sequencing project: providing services to taxonomists for standard genome sequencing and annotation.</title>
        <authorList>
            <consortium name="The Broad Institute Genomics Platform"/>
            <consortium name="The Broad Institute Genome Sequencing Center for Infectious Disease"/>
            <person name="Wu L."/>
            <person name="Ma J."/>
        </authorList>
    </citation>
    <scope>NUCLEOTIDE SEQUENCE [LARGE SCALE GENOMIC DNA]</scope>
    <source>
        <strain evidence="6 7">CGMCC 1.10594</strain>
    </source>
</reference>
<dbReference type="GO" id="GO:0003677">
    <property type="term" value="F:DNA binding"/>
    <property type="evidence" value="ECO:0007669"/>
    <property type="project" value="UniProtKB-KW"/>
</dbReference>
<dbReference type="PANTHER" id="PTHR30136">
    <property type="entry name" value="HELIX-TURN-HELIX TRANSCRIPTIONAL REGULATOR, ICLR FAMILY"/>
    <property type="match status" value="1"/>
</dbReference>
<gene>
    <name evidence="6" type="ORF">ACFSBJ_03975</name>
</gene>
<dbReference type="PANTHER" id="PTHR30136:SF35">
    <property type="entry name" value="HTH-TYPE TRANSCRIPTIONAL REGULATOR RV1719"/>
    <property type="match status" value="1"/>
</dbReference>
<evidence type="ECO:0000256" key="2">
    <source>
        <dbReference type="ARBA" id="ARBA00023125"/>
    </source>
</evidence>
<keyword evidence="3" id="KW-0804">Transcription</keyword>
<dbReference type="InterPro" id="IPR014757">
    <property type="entry name" value="Tscrpt_reg_IclR_C"/>
</dbReference>
<accession>A0ABD6CV28</accession>
<dbReference type="RefSeq" id="WP_256406619.1">
    <property type="nucleotide sequence ID" value="NZ_CP187152.1"/>
</dbReference>
<dbReference type="Pfam" id="PF09339">
    <property type="entry name" value="HTH_IclR"/>
    <property type="match status" value="1"/>
</dbReference>